<organism evidence="1 2">
    <name type="scientific">Cocos nucifera</name>
    <name type="common">Coconut palm</name>
    <dbReference type="NCBI Taxonomy" id="13894"/>
    <lineage>
        <taxon>Eukaryota</taxon>
        <taxon>Viridiplantae</taxon>
        <taxon>Streptophyta</taxon>
        <taxon>Embryophyta</taxon>
        <taxon>Tracheophyta</taxon>
        <taxon>Spermatophyta</taxon>
        <taxon>Magnoliopsida</taxon>
        <taxon>Liliopsida</taxon>
        <taxon>Arecaceae</taxon>
        <taxon>Arecoideae</taxon>
        <taxon>Cocoseae</taxon>
        <taxon>Attaleinae</taxon>
        <taxon>Cocos</taxon>
    </lineage>
</organism>
<dbReference type="AlphaFoldDB" id="A0A8K0N187"/>
<evidence type="ECO:0000313" key="2">
    <source>
        <dbReference type="Proteomes" id="UP000797356"/>
    </source>
</evidence>
<comment type="caution">
    <text evidence="1">The sequence shown here is derived from an EMBL/GenBank/DDBJ whole genome shotgun (WGS) entry which is preliminary data.</text>
</comment>
<name>A0A8K0N187_COCNU</name>
<evidence type="ECO:0000313" key="1">
    <source>
        <dbReference type="EMBL" id="KAG1341954.1"/>
    </source>
</evidence>
<proteinExistence type="predicted"/>
<keyword evidence="2" id="KW-1185">Reference proteome</keyword>
<dbReference type="Proteomes" id="UP000797356">
    <property type="component" value="Chromosome 5"/>
</dbReference>
<gene>
    <name evidence="1" type="ORF">COCNU_05G001830</name>
</gene>
<sequence length="223" mass="23712">MASSSINSALHFFSSFSLSLKYQESIFSPRVLEEHGTTTNFLSNPNLKCTTGLLLGSILTSLSPHSKDPTFAASMACAKVSNTENLFPLAASSGTTISDTSFFPHGNGGARKGLRPTTCFPFPSSPSSVGLCLAMPLQSSRCCRPNGDIAAFLYCRSCSVLSTWRSVTRSFRTGRGWVQIFGSGNAGSQSGICFPGGLPNFRKARCWLLVVVVDNGETGNRTG</sequence>
<dbReference type="EMBL" id="CM017876">
    <property type="protein sequence ID" value="KAG1341954.1"/>
    <property type="molecule type" value="Genomic_DNA"/>
</dbReference>
<protein>
    <submittedName>
        <fullName evidence="1">Uncharacterized protein</fullName>
    </submittedName>
</protein>
<reference evidence="1" key="1">
    <citation type="journal article" date="2017" name="Gigascience">
        <title>The genome draft of coconut (Cocos nucifera).</title>
        <authorList>
            <person name="Xiao Y."/>
            <person name="Xu P."/>
            <person name="Fan H."/>
            <person name="Baudouin L."/>
            <person name="Xia W."/>
            <person name="Bocs S."/>
            <person name="Xu J."/>
            <person name="Li Q."/>
            <person name="Guo A."/>
            <person name="Zhou L."/>
            <person name="Li J."/>
            <person name="Wu Y."/>
            <person name="Ma Z."/>
            <person name="Armero A."/>
            <person name="Issali A.E."/>
            <person name="Liu N."/>
            <person name="Peng M."/>
            <person name="Yang Y."/>
        </authorList>
    </citation>
    <scope>NUCLEOTIDE SEQUENCE</scope>
    <source>
        <tissue evidence="1">Spear leaf of Hainan Tall coconut</tissue>
    </source>
</reference>
<reference evidence="1" key="2">
    <citation type="submission" date="2019-07" db="EMBL/GenBank/DDBJ databases">
        <authorList>
            <person name="Yang Y."/>
            <person name="Bocs S."/>
            <person name="Baudouin L."/>
        </authorList>
    </citation>
    <scope>NUCLEOTIDE SEQUENCE</scope>
    <source>
        <tissue evidence="1">Spear leaf of Hainan Tall coconut</tissue>
    </source>
</reference>
<accession>A0A8K0N187</accession>